<feature type="transmembrane region" description="Helical" evidence="6">
    <location>
        <begin position="55"/>
        <end position="72"/>
    </location>
</feature>
<evidence type="ECO:0000313" key="7">
    <source>
        <dbReference type="EMBL" id="GME70631.1"/>
    </source>
</evidence>
<evidence type="ECO:0000313" key="8">
    <source>
        <dbReference type="Proteomes" id="UP001165120"/>
    </source>
</evidence>
<keyword evidence="6" id="KW-0187">Copper transport</keyword>
<name>A0A9W6T0W5_CANBO</name>
<dbReference type="EMBL" id="BSXN01000929">
    <property type="protein sequence ID" value="GME70631.1"/>
    <property type="molecule type" value="Genomic_DNA"/>
</dbReference>
<keyword evidence="6" id="KW-0813">Transport</keyword>
<keyword evidence="6" id="KW-0406">Ion transport</keyword>
<dbReference type="Proteomes" id="UP001165120">
    <property type="component" value="Unassembled WGS sequence"/>
</dbReference>
<reference evidence="7" key="1">
    <citation type="submission" date="2023-04" db="EMBL/GenBank/DDBJ databases">
        <title>Candida boidinii NBRC 10035.</title>
        <authorList>
            <person name="Ichikawa N."/>
            <person name="Sato H."/>
            <person name="Tonouchi N."/>
        </authorList>
    </citation>
    <scope>NUCLEOTIDE SEQUENCE</scope>
    <source>
        <strain evidence="7">NBRC 10035</strain>
    </source>
</reference>
<evidence type="ECO:0000256" key="4">
    <source>
        <dbReference type="ARBA" id="ARBA00022989"/>
    </source>
</evidence>
<dbReference type="InterPro" id="IPR007274">
    <property type="entry name" value="Cop_transporter"/>
</dbReference>
<comment type="similarity">
    <text evidence="2 6">Belongs to the copper transporter (Ctr) (TC 1.A.56) family. SLC31A subfamily.</text>
</comment>
<keyword evidence="4 6" id="KW-1133">Transmembrane helix</keyword>
<evidence type="ECO:0000256" key="3">
    <source>
        <dbReference type="ARBA" id="ARBA00022692"/>
    </source>
</evidence>
<protein>
    <recommendedName>
        <fullName evidence="6">Copper transport protein</fullName>
    </recommendedName>
</protein>
<comment type="caution">
    <text evidence="7">The sequence shown here is derived from an EMBL/GenBank/DDBJ whole genome shotgun (WGS) entry which is preliminary data.</text>
</comment>
<dbReference type="GO" id="GO:0016020">
    <property type="term" value="C:membrane"/>
    <property type="evidence" value="ECO:0007669"/>
    <property type="project" value="UniProtKB-SubCell"/>
</dbReference>
<dbReference type="PANTHER" id="PTHR12483:SF73">
    <property type="entry name" value="COPPER TRANSPORT PROTEIN CTR3"/>
    <property type="match status" value="1"/>
</dbReference>
<keyword evidence="5 6" id="KW-0472">Membrane</keyword>
<dbReference type="PANTHER" id="PTHR12483">
    <property type="entry name" value="SOLUTE CARRIER FAMILY 31 COPPER TRANSPORTERS"/>
    <property type="match status" value="1"/>
</dbReference>
<comment type="subcellular location">
    <subcellularLocation>
        <location evidence="1 6">Membrane</location>
        <topology evidence="1 6">Multi-pass membrane protein</topology>
    </subcellularLocation>
</comment>
<organism evidence="7 8">
    <name type="scientific">Candida boidinii</name>
    <name type="common">Yeast</name>
    <dbReference type="NCBI Taxonomy" id="5477"/>
    <lineage>
        <taxon>Eukaryota</taxon>
        <taxon>Fungi</taxon>
        <taxon>Dikarya</taxon>
        <taxon>Ascomycota</taxon>
        <taxon>Saccharomycotina</taxon>
        <taxon>Pichiomycetes</taxon>
        <taxon>Pichiales</taxon>
        <taxon>Pichiaceae</taxon>
        <taxon>Ogataea</taxon>
        <taxon>Ogataea/Candida clade</taxon>
    </lineage>
</organism>
<accession>A0A9W6T0W5</accession>
<keyword evidence="6" id="KW-0186">Copper</keyword>
<evidence type="ECO:0000256" key="5">
    <source>
        <dbReference type="ARBA" id="ARBA00023136"/>
    </source>
</evidence>
<dbReference type="Pfam" id="PF04145">
    <property type="entry name" value="Ctr"/>
    <property type="match status" value="1"/>
</dbReference>
<sequence>MDSSSYMPGEIFNRMSMGSGAKDPHACKISMLWNWYTIDSCFIAKTWHVRTRGQFAGTCIGIFLIVMGAQWLHRIGREYDLAITKRRVIQKRHQLESENLTPASSATINNTEFTDKVLKENYITTTMMPILETLSHSWFWNFRKRDSTQVYPNLLDHVLRGVLFTIQWLLSYIIMLLFMYYNGYIIISCFLGAFFGRLLFNYEPLCQCDGPHDGTLYDKQADDKKCCIARCTRRGKKGLVWATAPAGLSDRNSRLRAAFSHGCHTTHRHILVPPWPGAIVPPPAVHCARDSADGRWGRLMRWLMRWHMAWGSAYYPSGSLAVSDLSLKASGTLLPGYPIWCGQPRANGERVAPGTERAVGSPYV</sequence>
<evidence type="ECO:0000256" key="2">
    <source>
        <dbReference type="ARBA" id="ARBA00006921"/>
    </source>
</evidence>
<dbReference type="AlphaFoldDB" id="A0A9W6T0W5"/>
<evidence type="ECO:0000256" key="1">
    <source>
        <dbReference type="ARBA" id="ARBA00004141"/>
    </source>
</evidence>
<proteinExistence type="inferred from homology"/>
<gene>
    <name evidence="7" type="ORF">Cboi02_000290400</name>
</gene>
<dbReference type="GO" id="GO:0005375">
    <property type="term" value="F:copper ion transmembrane transporter activity"/>
    <property type="evidence" value="ECO:0007669"/>
    <property type="project" value="UniProtKB-UniRule"/>
</dbReference>
<keyword evidence="8" id="KW-1185">Reference proteome</keyword>
<keyword evidence="3 6" id="KW-0812">Transmembrane</keyword>
<evidence type="ECO:0000256" key="6">
    <source>
        <dbReference type="RuleBase" id="RU367022"/>
    </source>
</evidence>